<evidence type="ECO:0000313" key="3">
    <source>
        <dbReference type="Proteomes" id="UP000298652"/>
    </source>
</evidence>
<protein>
    <submittedName>
        <fullName evidence="2">Uncharacterized protein</fullName>
    </submittedName>
</protein>
<dbReference type="AlphaFoldDB" id="A0A4U6VUM1"/>
<organism evidence="2 3">
    <name type="scientific">Setaria viridis</name>
    <name type="common">Green bristlegrass</name>
    <name type="synonym">Setaria italica subsp. viridis</name>
    <dbReference type="NCBI Taxonomy" id="4556"/>
    <lineage>
        <taxon>Eukaryota</taxon>
        <taxon>Viridiplantae</taxon>
        <taxon>Streptophyta</taxon>
        <taxon>Embryophyta</taxon>
        <taxon>Tracheophyta</taxon>
        <taxon>Spermatophyta</taxon>
        <taxon>Magnoliopsida</taxon>
        <taxon>Liliopsida</taxon>
        <taxon>Poales</taxon>
        <taxon>Poaceae</taxon>
        <taxon>PACMAD clade</taxon>
        <taxon>Panicoideae</taxon>
        <taxon>Panicodae</taxon>
        <taxon>Paniceae</taxon>
        <taxon>Cenchrinae</taxon>
        <taxon>Setaria</taxon>
    </lineage>
</organism>
<gene>
    <name evidence="2" type="ORF">SEVIR_3G332900v2</name>
</gene>
<feature type="region of interest" description="Disordered" evidence="1">
    <location>
        <begin position="67"/>
        <end position="103"/>
    </location>
</feature>
<reference evidence="2" key="1">
    <citation type="submission" date="2019-03" db="EMBL/GenBank/DDBJ databases">
        <title>WGS assembly of Setaria viridis.</title>
        <authorList>
            <person name="Huang P."/>
            <person name="Jenkins J."/>
            <person name="Grimwood J."/>
            <person name="Barry K."/>
            <person name="Healey A."/>
            <person name="Mamidi S."/>
            <person name="Sreedasyam A."/>
            <person name="Shu S."/>
            <person name="Feldman M."/>
            <person name="Wu J."/>
            <person name="Yu Y."/>
            <person name="Chen C."/>
            <person name="Johnson J."/>
            <person name="Rokhsar D."/>
            <person name="Baxter I."/>
            <person name="Schmutz J."/>
            <person name="Brutnell T."/>
            <person name="Kellogg E."/>
        </authorList>
    </citation>
    <scope>NUCLEOTIDE SEQUENCE [LARGE SCALE GENOMIC DNA]</scope>
</reference>
<dbReference type="EMBL" id="CM016554">
    <property type="protein sequence ID" value="TKW28517.1"/>
    <property type="molecule type" value="Genomic_DNA"/>
</dbReference>
<sequence>MLYTRERRLQAGLTWGRSNPWFGRIPNEPTRAHLPRDSPTAFLKAVVVVWSEAMYLDAGSFTSGGNKGIFHEDLHSPKAPSPLYKGPPSPFSDTQHKKKEKTRGTLPLSLLLWNRIGSV</sequence>
<name>A0A4U6VUM1_SETVI</name>
<dbReference type="Proteomes" id="UP000298652">
    <property type="component" value="Chromosome 3"/>
</dbReference>
<evidence type="ECO:0000256" key="1">
    <source>
        <dbReference type="SAM" id="MobiDB-lite"/>
    </source>
</evidence>
<evidence type="ECO:0000313" key="2">
    <source>
        <dbReference type="EMBL" id="TKW28517.1"/>
    </source>
</evidence>
<keyword evidence="3" id="KW-1185">Reference proteome</keyword>
<accession>A0A4U6VUM1</accession>
<proteinExistence type="predicted"/>
<dbReference type="Gramene" id="TKW28517">
    <property type="protein sequence ID" value="TKW28517"/>
    <property type="gene ID" value="SEVIR_3G332900v2"/>
</dbReference>